<feature type="signal peptide" evidence="1">
    <location>
        <begin position="1"/>
        <end position="20"/>
    </location>
</feature>
<keyword evidence="1" id="KW-0732">Signal</keyword>
<keyword evidence="3" id="KW-1185">Reference proteome</keyword>
<organism evidence="2 3">
    <name type="scientific">Molossus molossus</name>
    <name type="common">Pallas' mastiff bat</name>
    <name type="synonym">Vespertilio molossus</name>
    <dbReference type="NCBI Taxonomy" id="27622"/>
    <lineage>
        <taxon>Eukaryota</taxon>
        <taxon>Metazoa</taxon>
        <taxon>Chordata</taxon>
        <taxon>Craniata</taxon>
        <taxon>Vertebrata</taxon>
        <taxon>Euteleostomi</taxon>
        <taxon>Mammalia</taxon>
        <taxon>Eutheria</taxon>
        <taxon>Laurasiatheria</taxon>
        <taxon>Chiroptera</taxon>
        <taxon>Yangochiroptera</taxon>
        <taxon>Molossidae</taxon>
        <taxon>Molossus</taxon>
    </lineage>
</organism>
<comment type="caution">
    <text evidence="2">The sequence shown here is derived from an EMBL/GenBank/DDBJ whole genome shotgun (WGS) entry which is preliminary data.</text>
</comment>
<gene>
    <name evidence="2" type="ORF">HJG59_005167</name>
</gene>
<proteinExistence type="predicted"/>
<feature type="chain" id="PRO_5029546452" description="Secreted protein" evidence="1">
    <location>
        <begin position="21"/>
        <end position="75"/>
    </location>
</feature>
<evidence type="ECO:0000313" key="3">
    <source>
        <dbReference type="Proteomes" id="UP000550707"/>
    </source>
</evidence>
<reference evidence="2 3" key="1">
    <citation type="journal article" date="2020" name="Nature">
        <title>Six reference-quality genomes reveal evolution of bat adaptations.</title>
        <authorList>
            <person name="Jebb D."/>
            <person name="Huang Z."/>
            <person name="Pippel M."/>
            <person name="Hughes G.M."/>
            <person name="Lavrichenko K."/>
            <person name="Devanna P."/>
            <person name="Winkler S."/>
            <person name="Jermiin L.S."/>
            <person name="Skirmuntt E.C."/>
            <person name="Katzourakis A."/>
            <person name="Burkitt-Gray L."/>
            <person name="Ray D.A."/>
            <person name="Sullivan K.A.M."/>
            <person name="Roscito J.G."/>
            <person name="Kirilenko B.M."/>
            <person name="Davalos L.M."/>
            <person name="Corthals A.P."/>
            <person name="Power M.L."/>
            <person name="Jones G."/>
            <person name="Ransome R.D."/>
            <person name="Dechmann D.K.N."/>
            <person name="Locatelli A.G."/>
            <person name="Puechmaille S.J."/>
            <person name="Fedrigo O."/>
            <person name="Jarvis E.D."/>
            <person name="Hiller M."/>
            <person name="Vernes S.C."/>
            <person name="Myers E.W."/>
            <person name="Teeling E.C."/>
        </authorList>
    </citation>
    <scope>NUCLEOTIDE SEQUENCE [LARGE SCALE GENOMIC DNA]</scope>
    <source>
        <strain evidence="2">MMolMol1</strain>
        <tissue evidence="2">Muscle</tissue>
    </source>
</reference>
<evidence type="ECO:0000313" key="2">
    <source>
        <dbReference type="EMBL" id="KAF6492056.1"/>
    </source>
</evidence>
<dbReference type="Proteomes" id="UP000550707">
    <property type="component" value="Unassembled WGS sequence"/>
</dbReference>
<accession>A0A7J8J593</accession>
<evidence type="ECO:0000256" key="1">
    <source>
        <dbReference type="SAM" id="SignalP"/>
    </source>
</evidence>
<evidence type="ECO:0008006" key="4">
    <source>
        <dbReference type="Google" id="ProtNLM"/>
    </source>
</evidence>
<dbReference type="EMBL" id="JACASF010000002">
    <property type="protein sequence ID" value="KAF6492056.1"/>
    <property type="molecule type" value="Genomic_DNA"/>
</dbReference>
<protein>
    <recommendedName>
        <fullName evidence="4">Secreted protein</fullName>
    </recommendedName>
</protein>
<dbReference type="AlphaFoldDB" id="A0A7J8J593"/>
<name>A0A7J8J593_MOLMO</name>
<sequence length="75" mass="8157">MPSALCVLPALRSWLGSVSPLWRTSITAWIATRTLWPRSVLDARTPSLGLVKAPVWWPMKDNPGTTTASTAKNAP</sequence>